<evidence type="ECO:0000313" key="1">
    <source>
        <dbReference type="EMBL" id="KZS21982.1"/>
    </source>
</evidence>
<name>A0A162T7X0_9CRUS</name>
<comment type="caution">
    <text evidence="1">The sequence shown here is derived from an EMBL/GenBank/DDBJ whole genome shotgun (WGS) entry which is preliminary data.</text>
</comment>
<keyword evidence="2" id="KW-1185">Reference proteome</keyword>
<protein>
    <submittedName>
        <fullName evidence="1">Uncharacterized protein</fullName>
    </submittedName>
</protein>
<dbReference type="InterPro" id="IPR008974">
    <property type="entry name" value="TRAF-like"/>
</dbReference>
<dbReference type="Proteomes" id="UP000076858">
    <property type="component" value="Unassembled WGS sequence"/>
</dbReference>
<accession>A0A162T7X0</accession>
<dbReference type="SUPFAM" id="SSF49599">
    <property type="entry name" value="TRAF domain-like"/>
    <property type="match status" value="1"/>
</dbReference>
<dbReference type="OrthoDB" id="6348500at2759"/>
<dbReference type="EMBL" id="LRGB01000005">
    <property type="protein sequence ID" value="KZS21982.1"/>
    <property type="molecule type" value="Genomic_DNA"/>
</dbReference>
<dbReference type="Gene3D" id="2.60.210.10">
    <property type="entry name" value="Apoptosis, Tumor Necrosis Factor Receptor Associated Protein 2, Chain A"/>
    <property type="match status" value="1"/>
</dbReference>
<gene>
    <name evidence="1" type="ORF">APZ42_010880</name>
</gene>
<organism evidence="1 2">
    <name type="scientific">Daphnia magna</name>
    <dbReference type="NCBI Taxonomy" id="35525"/>
    <lineage>
        <taxon>Eukaryota</taxon>
        <taxon>Metazoa</taxon>
        <taxon>Ecdysozoa</taxon>
        <taxon>Arthropoda</taxon>
        <taxon>Crustacea</taxon>
        <taxon>Branchiopoda</taxon>
        <taxon>Diplostraca</taxon>
        <taxon>Cladocera</taxon>
        <taxon>Anomopoda</taxon>
        <taxon>Daphniidae</taxon>
        <taxon>Daphnia</taxon>
    </lineage>
</organism>
<proteinExistence type="predicted"/>
<evidence type="ECO:0000313" key="2">
    <source>
        <dbReference type="Proteomes" id="UP000076858"/>
    </source>
</evidence>
<reference evidence="1 2" key="1">
    <citation type="submission" date="2016-03" db="EMBL/GenBank/DDBJ databases">
        <title>EvidentialGene: Evidence-directed Construction of Genes on Genomes.</title>
        <authorList>
            <person name="Gilbert D.G."/>
            <person name="Choi J.-H."/>
            <person name="Mockaitis K."/>
            <person name="Colbourne J."/>
            <person name="Pfrender M."/>
        </authorList>
    </citation>
    <scope>NUCLEOTIDE SEQUENCE [LARGE SCALE GENOMIC DNA]</scope>
    <source>
        <strain evidence="1 2">Xinb3</strain>
        <tissue evidence="1">Complete organism</tissue>
    </source>
</reference>
<dbReference type="AlphaFoldDB" id="A0A162T7X0"/>
<sequence>MSEVPHRFVESIRMVSRLVEKSLSTEWILENVERFESRVTGLTFESPVFGLKRGGYQWQLVMNLRDVCSSSLSLQLISSVSNRACVAYRFGIVNLDGDFEYEDHGQMNFELDVPRQNPTILFSWNQLKEKKQKLFVNDQLRIKCQITLLDYENVVV</sequence>